<proteinExistence type="inferred from homology"/>
<keyword evidence="4" id="KW-0813">Transport</keyword>
<dbReference type="Gene3D" id="1.10.520.20">
    <property type="entry name" value="N-terminal domain of the delta subunit of the F1F0-ATP synthase"/>
    <property type="match status" value="1"/>
</dbReference>
<dbReference type="PROSITE" id="PS00389">
    <property type="entry name" value="ATPASE_DELTA"/>
    <property type="match status" value="1"/>
</dbReference>
<evidence type="ECO:0000256" key="6">
    <source>
        <dbReference type="ARBA" id="ARBA00023065"/>
    </source>
</evidence>
<dbReference type="SUPFAM" id="SSF47928">
    <property type="entry name" value="N-terminal domain of the delta subunit of the F1F0-ATP synthase"/>
    <property type="match status" value="1"/>
</dbReference>
<evidence type="ECO:0000313" key="9">
    <source>
        <dbReference type="EMBL" id="PON21295.1"/>
    </source>
</evidence>
<evidence type="ECO:0000256" key="4">
    <source>
        <dbReference type="ARBA" id="ARBA00022448"/>
    </source>
</evidence>
<dbReference type="STRING" id="398673.A0A2P4ZAH6"/>
<evidence type="ECO:0000256" key="2">
    <source>
        <dbReference type="ARBA" id="ARBA00007046"/>
    </source>
</evidence>
<dbReference type="InterPro" id="IPR020781">
    <property type="entry name" value="ATPase_OSCP/d_CS"/>
</dbReference>
<protein>
    <recommendedName>
        <fullName evidence="3">ATP synthase subunit 5, mitochondrial</fullName>
    </recommendedName>
</protein>
<keyword evidence="8" id="KW-0066">ATP synthesis</keyword>
<evidence type="ECO:0000256" key="7">
    <source>
        <dbReference type="ARBA" id="ARBA00023136"/>
    </source>
</evidence>
<dbReference type="Proteomes" id="UP000054821">
    <property type="component" value="Unassembled WGS sequence"/>
</dbReference>
<evidence type="ECO:0000256" key="3">
    <source>
        <dbReference type="ARBA" id="ARBA00014723"/>
    </source>
</evidence>
<comment type="subcellular location">
    <subcellularLocation>
        <location evidence="1">Membrane</location>
    </subcellularLocation>
</comment>
<organism evidence="9 10">
    <name type="scientific">Trichoderma gamsii</name>
    <dbReference type="NCBI Taxonomy" id="398673"/>
    <lineage>
        <taxon>Eukaryota</taxon>
        <taxon>Fungi</taxon>
        <taxon>Dikarya</taxon>
        <taxon>Ascomycota</taxon>
        <taxon>Pezizomycotina</taxon>
        <taxon>Sordariomycetes</taxon>
        <taxon>Hypocreomycetidae</taxon>
        <taxon>Hypocreales</taxon>
        <taxon>Hypocreaceae</taxon>
        <taxon>Trichoderma</taxon>
    </lineage>
</organism>
<dbReference type="GO" id="GO:0016020">
    <property type="term" value="C:membrane"/>
    <property type="evidence" value="ECO:0007669"/>
    <property type="project" value="UniProtKB-SubCell"/>
</dbReference>
<keyword evidence="5" id="KW-0375">Hydrogen ion transport</keyword>
<evidence type="ECO:0000313" key="10">
    <source>
        <dbReference type="Proteomes" id="UP000054821"/>
    </source>
</evidence>
<dbReference type="GO" id="GO:0046933">
    <property type="term" value="F:proton-transporting ATP synthase activity, rotational mechanism"/>
    <property type="evidence" value="ECO:0007669"/>
    <property type="project" value="InterPro"/>
</dbReference>
<evidence type="ECO:0000256" key="5">
    <source>
        <dbReference type="ARBA" id="ARBA00022781"/>
    </source>
</evidence>
<dbReference type="AlphaFoldDB" id="A0A2P4ZAH6"/>
<dbReference type="EMBL" id="JPDN02000052">
    <property type="protein sequence ID" value="PON21295.1"/>
    <property type="molecule type" value="Genomic_DNA"/>
</dbReference>
<dbReference type="GeneID" id="29990440"/>
<keyword evidence="7" id="KW-0472">Membrane</keyword>
<dbReference type="RefSeq" id="XP_018656442.1">
    <property type="nucleotide sequence ID" value="XM_018810357.1"/>
</dbReference>
<dbReference type="Pfam" id="PF00213">
    <property type="entry name" value="OSCP"/>
    <property type="match status" value="1"/>
</dbReference>
<sequence>MVPAQWWAPLHQLPKLPADENLTTSENRSLRKPVSHHLPTTPSTIAMLSRQVFRSLRAAAPQRAFAAVPARTFAAAASADVKAPIAVFGLDGTYATALYTAASKTSTLDATAKELAKLGSIFEKDSKLVTILSAPTLTPADRSAIVAELIKQAGASGPTLKNFLDTLAENNRLGLLNGVIEKFGQIVSAARGEVEMTVTSAQALDSKLLSRLENAVAKSSYVGQGKKLKVTNAVNPDIIGGLVVEVGDRTIDLSVSARISKMNKLLTDNL</sequence>
<comment type="similarity">
    <text evidence="2">Belongs to the ATPase delta chain family.</text>
</comment>
<accession>A0A2P4ZAH6</accession>
<evidence type="ECO:0000256" key="8">
    <source>
        <dbReference type="ARBA" id="ARBA00023310"/>
    </source>
</evidence>
<dbReference type="PRINTS" id="PR00125">
    <property type="entry name" value="ATPASEDELTA"/>
</dbReference>
<reference evidence="9 10" key="1">
    <citation type="journal article" date="2016" name="Genome Announc.">
        <title>Draft Whole-Genome Sequence of Trichoderma gamsii T6085, a Promising Biocontrol Agent of Fusarium Head Blight on Wheat.</title>
        <authorList>
            <person name="Baroncelli R."/>
            <person name="Zapparata A."/>
            <person name="Piaggeschi G."/>
            <person name="Sarrocco S."/>
            <person name="Vannacci G."/>
        </authorList>
    </citation>
    <scope>NUCLEOTIDE SEQUENCE [LARGE SCALE GENOMIC DNA]</scope>
    <source>
        <strain evidence="9 10">T6085</strain>
    </source>
</reference>
<name>A0A2P4ZAH6_9HYPO</name>
<evidence type="ECO:0000256" key="1">
    <source>
        <dbReference type="ARBA" id="ARBA00004370"/>
    </source>
</evidence>
<dbReference type="HAMAP" id="MF_01416">
    <property type="entry name" value="ATP_synth_delta_bact"/>
    <property type="match status" value="1"/>
</dbReference>
<dbReference type="PANTHER" id="PTHR11910">
    <property type="entry name" value="ATP SYNTHASE DELTA CHAIN"/>
    <property type="match status" value="1"/>
</dbReference>
<comment type="caution">
    <text evidence="9">The sequence shown here is derived from an EMBL/GenBank/DDBJ whole genome shotgun (WGS) entry which is preliminary data.</text>
</comment>
<keyword evidence="6" id="KW-0406">Ion transport</keyword>
<dbReference type="InterPro" id="IPR000711">
    <property type="entry name" value="ATPase_OSCP/dsu"/>
</dbReference>
<dbReference type="InterPro" id="IPR026015">
    <property type="entry name" value="ATP_synth_OSCP/delta_N_sf"/>
</dbReference>
<keyword evidence="10" id="KW-1185">Reference proteome</keyword>
<gene>
    <name evidence="9" type="ORF">TGAM01_v209886</name>
</gene>
<dbReference type="NCBIfam" id="TIGR01145">
    <property type="entry name" value="ATP_synt_delta"/>
    <property type="match status" value="1"/>
</dbReference>